<dbReference type="SUPFAM" id="SSF51011">
    <property type="entry name" value="Glycosyl hydrolase domain"/>
    <property type="match status" value="2"/>
</dbReference>
<evidence type="ECO:0000256" key="3">
    <source>
        <dbReference type="ARBA" id="ARBA00022801"/>
    </source>
</evidence>
<feature type="domain" description="Glycosyl hydrolase family 31 C-terminal" evidence="7">
    <location>
        <begin position="1333"/>
        <end position="1420"/>
    </location>
</feature>
<evidence type="ECO:0000256" key="1">
    <source>
        <dbReference type="ARBA" id="ARBA00007806"/>
    </source>
</evidence>
<dbReference type="GO" id="GO:0005975">
    <property type="term" value="P:carbohydrate metabolic process"/>
    <property type="evidence" value="ECO:0007669"/>
    <property type="project" value="InterPro"/>
</dbReference>
<keyword evidence="2" id="KW-0732">Signal</keyword>
<evidence type="ECO:0000256" key="2">
    <source>
        <dbReference type="ARBA" id="ARBA00022729"/>
    </source>
</evidence>
<dbReference type="GO" id="GO:0004558">
    <property type="term" value="F:alpha-1,4-glucosidase activity"/>
    <property type="evidence" value="ECO:0007669"/>
    <property type="project" value="TreeGrafter"/>
</dbReference>
<dbReference type="Gene3D" id="2.60.40.1180">
    <property type="entry name" value="Golgi alpha-mannosidase II"/>
    <property type="match status" value="4"/>
</dbReference>
<dbReference type="Gene3D" id="3.20.20.80">
    <property type="entry name" value="Glycosidases"/>
    <property type="match status" value="2"/>
</dbReference>
<keyword evidence="4" id="KW-0325">Glycoprotein</keyword>
<evidence type="ECO:0000313" key="8">
    <source>
        <dbReference type="EMBL" id="KAK8747913.1"/>
    </source>
</evidence>
<keyword evidence="9" id="KW-1185">Reference proteome</keyword>
<dbReference type="InterPro" id="IPR011013">
    <property type="entry name" value="Gal_mutarotase_sf_dom"/>
</dbReference>
<comment type="similarity">
    <text evidence="1">Belongs to the glycosyl hydrolase 31 family.</text>
</comment>
<dbReference type="InterPro" id="IPR017853">
    <property type="entry name" value="GH"/>
</dbReference>
<evidence type="ECO:0000313" key="9">
    <source>
        <dbReference type="Proteomes" id="UP001445076"/>
    </source>
</evidence>
<feature type="domain" description="Glycosyl hydrolase family 31 C-terminal" evidence="7">
    <location>
        <begin position="433"/>
        <end position="521"/>
    </location>
</feature>
<accession>A0AAW0XTQ2</accession>
<dbReference type="CDD" id="cd06602">
    <property type="entry name" value="GH31_MGAM_SI_GAA"/>
    <property type="match status" value="2"/>
</dbReference>
<dbReference type="PROSITE" id="PS00129">
    <property type="entry name" value="GLYCOSYL_HYDROL_F31_1"/>
    <property type="match status" value="2"/>
</dbReference>
<dbReference type="SUPFAM" id="SSF51445">
    <property type="entry name" value="(Trans)glycosidases"/>
    <property type="match status" value="2"/>
</dbReference>
<keyword evidence="5" id="KW-0326">Glycosidase</keyword>
<dbReference type="PROSITE" id="PS00707">
    <property type="entry name" value="GLYCOSYL_HYDROL_F31_2"/>
    <property type="match status" value="2"/>
</dbReference>
<dbReference type="Proteomes" id="UP001445076">
    <property type="component" value="Unassembled WGS sequence"/>
</dbReference>
<dbReference type="GO" id="GO:0030246">
    <property type="term" value="F:carbohydrate binding"/>
    <property type="evidence" value="ECO:0007669"/>
    <property type="project" value="InterPro"/>
</dbReference>
<dbReference type="InterPro" id="IPR030459">
    <property type="entry name" value="Glyco_hydro_31_CS"/>
</dbReference>
<dbReference type="SUPFAM" id="SSF74650">
    <property type="entry name" value="Galactose mutarotase-like"/>
    <property type="match status" value="1"/>
</dbReference>
<organism evidence="8 9">
    <name type="scientific">Cherax quadricarinatus</name>
    <name type="common">Australian red claw crayfish</name>
    <dbReference type="NCBI Taxonomy" id="27406"/>
    <lineage>
        <taxon>Eukaryota</taxon>
        <taxon>Metazoa</taxon>
        <taxon>Ecdysozoa</taxon>
        <taxon>Arthropoda</taxon>
        <taxon>Crustacea</taxon>
        <taxon>Multicrustacea</taxon>
        <taxon>Malacostraca</taxon>
        <taxon>Eumalacostraca</taxon>
        <taxon>Eucarida</taxon>
        <taxon>Decapoda</taxon>
        <taxon>Pleocyemata</taxon>
        <taxon>Astacidea</taxon>
        <taxon>Parastacoidea</taxon>
        <taxon>Parastacidae</taxon>
        <taxon>Cherax</taxon>
    </lineage>
</organism>
<reference evidence="8" key="2">
    <citation type="submission" date="2024-01" db="EMBL/GenBank/DDBJ databases">
        <authorList>
            <person name="He J."/>
            <person name="Wang M."/>
            <person name="Zheng J."/>
            <person name="Liu Z."/>
        </authorList>
    </citation>
    <scope>NUCLEOTIDE SEQUENCE</scope>
    <source>
        <strain evidence="8">ZL_2023a</strain>
        <tissue evidence="8">Muscle</tissue>
    </source>
</reference>
<dbReference type="InterPro" id="IPR048395">
    <property type="entry name" value="Glyco_hydro_31_C"/>
</dbReference>
<evidence type="ECO:0000259" key="7">
    <source>
        <dbReference type="Pfam" id="PF21365"/>
    </source>
</evidence>
<dbReference type="EMBL" id="JARKIK010000013">
    <property type="protein sequence ID" value="KAK8747914.1"/>
    <property type="molecule type" value="Genomic_DNA"/>
</dbReference>
<dbReference type="FunFam" id="3.20.20.80:FF:000016">
    <property type="entry name" value="Maltase-glucoamylase, intestinal"/>
    <property type="match status" value="2"/>
</dbReference>
<gene>
    <name evidence="8" type="ORF">OTU49_016227</name>
</gene>
<feature type="domain" description="Glycoside hydrolase family 31 TIM barrel" evidence="6">
    <location>
        <begin position="941"/>
        <end position="1325"/>
    </location>
</feature>
<dbReference type="CDD" id="cd14752">
    <property type="entry name" value="GH31_N"/>
    <property type="match status" value="2"/>
</dbReference>
<dbReference type="InterPro" id="IPR013780">
    <property type="entry name" value="Glyco_hydro_b"/>
</dbReference>
<keyword evidence="3" id="KW-0378">Hydrolase</keyword>
<proteinExistence type="inferred from homology"/>
<sequence length="1560" mass="178137">MEAETMPLPGLTLRSIGGVMDLYFFLGPSPMDALQQYTLVVGPPALPPYWALGFHLCRYGYNSLDNLKAAVSRTRRRGIPQDVQYADIDYMDRRMVFTYNEVNFAGLPEYIREVKGQGLRFILILDPAVNAEMKAEYPIHARALLNDVYIKWPQDVIPQENFNAGDIMLGYVWPDNRTAFPDFFRNSTKEWWQEEIVLLHKTLEFDGLWIDMNEPANFGTNEPKPWNWPENRESWSLSCPNSTWDDPPYPIAAASTWGQGKRMSDKTLCMVGLQGEEREFRHYDVHNLYGWSQTRPTLQAVQAATQKRGVVVSRSTFPSSGRWAGHWLGDNTALWSHLRQSIIGMIEFNMFGMPHVGADICGFFQDTTEELCARWSQLGAFYPYSRNHNTLSSSDQDPGLWPSVASSARAALQVRYTLLPYLYTLHYLAHTQGLTVVRALFFEFPNISDTWTIDDQFLWGSWLMVTPVIEAGQTLRSVYFPAGVWYDYYTGEAVNQTEGRTLVVQAPPTHIPVYVRGGGVLLTQRPRANTMLARKEPLGLIVAPDWEGRASGTFYWDDGEAVDPVDSGEYFTAKVTYSQERISWEVDHSDSVAGPLVISDVRVFGVGARPSHLLLNGERWTTGDWHYDDATREVKMFDLAIPILENFALYWSYNLVLKLPCPLSYGDWSETDPVTEDLCLERNCVWDRSSQVSCSLPPLTDYGFVFHDGLVEKTSDGFLTVLRKLGASLYPDQVETITFQAFLYSDDTVRLKFYHDGERRYEVPLEVRVPVSGAKNPLYEVVLPSKHNPGDTFFFYVVRKDTGTILFDTRIGGLTLTKQFLSISSTLPSKNVYGLGENAHDSFRHDLGGKTWPIFARDQGPLPGVNQQVNLYGAHPYYQCVENDGRAHGLLLLNSNAIDYQLLDYPAITFRTIGGVLDLYLMLGPQPETVVSQYTALIHRPSIPPYWALGFHLSRYGYQSLDEMKAAVVRTRAAGIPQDVQYGDIDYMDRRMDFSIDQEHFGDLPSYVETLKADGVHFVAILDPAINAELDGEEYGPHQRALEADAYIKWPRETTQEALLANNGGNLSDVMLGYVWPDNRTAFPNFFKESAKDWWVQEIKTFYNTLKFDGLWIDMNEPANFGTNEPKPWNWPEDREPWSLSCPNSIWDDPPYVTKAASHGPSKRMSDKTLCLAASLDTYRHYDVHNLYGWAQTQPTHRAVQEASGKRGLVVSRSSFPGSGRWTAHWLGDNRSNWTDMAHSIIGMLEFNLFGMPHVGADICGYFQDTTEELCARWSQLGAFYPYSRNHNNKHAVDQDPGMWPETVGKAAKIALEIRYRLLPYLYTLFYLAHTEGHTVVRPLVHEFPEDRRTLGIDDQFLWGGCLMVSPVLKEGDLERRVYFPHDFWYDYYTGKPIEWPGEYVKVPAPWDVIPLHIRGGHILPTQRPALNTFLSRRQPLGVLVAIGLDRRASGQLFWDDGESIDTIGRRKYSLLKFTFIQNWLRMTVFQDLAHDLQGLKMVDLEFLGVEKEPSEILLNQVEHPLGFYTYEADSLRLRVTVKVDLDKDFVLELKDIWRFIVDL</sequence>
<dbReference type="PANTHER" id="PTHR22762:SF133">
    <property type="entry name" value="P-TYPE DOMAIN-CONTAINING PROTEIN"/>
    <property type="match status" value="1"/>
</dbReference>
<protein>
    <submittedName>
        <fullName evidence="8">Uncharacterized protein</fullName>
    </submittedName>
</protein>
<evidence type="ECO:0000256" key="5">
    <source>
        <dbReference type="ARBA" id="ARBA00023295"/>
    </source>
</evidence>
<evidence type="ECO:0000259" key="6">
    <source>
        <dbReference type="Pfam" id="PF01055"/>
    </source>
</evidence>
<dbReference type="Gene3D" id="2.60.40.1760">
    <property type="entry name" value="glycosyl hydrolase (family 31)"/>
    <property type="match status" value="2"/>
</dbReference>
<comment type="caution">
    <text evidence="8">The sequence shown here is derived from an EMBL/GenBank/DDBJ whole genome shotgun (WGS) entry which is preliminary data.</text>
</comment>
<evidence type="ECO:0000256" key="4">
    <source>
        <dbReference type="ARBA" id="ARBA00023180"/>
    </source>
</evidence>
<dbReference type="Pfam" id="PF01055">
    <property type="entry name" value="Glyco_hydro_31_2nd"/>
    <property type="match status" value="2"/>
</dbReference>
<reference evidence="8 9" key="1">
    <citation type="journal article" date="2024" name="BMC Genomics">
        <title>Genome assembly of redclaw crayfish (Cherax quadricarinatus) provides insights into its immune adaptation and hypoxia tolerance.</title>
        <authorList>
            <person name="Liu Z."/>
            <person name="Zheng J."/>
            <person name="Li H."/>
            <person name="Fang K."/>
            <person name="Wang S."/>
            <person name="He J."/>
            <person name="Zhou D."/>
            <person name="Weng S."/>
            <person name="Chi M."/>
            <person name="Gu Z."/>
            <person name="He J."/>
            <person name="Li F."/>
            <person name="Wang M."/>
        </authorList>
    </citation>
    <scope>NUCLEOTIDE SEQUENCE [LARGE SCALE GENOMIC DNA]</scope>
    <source>
        <strain evidence="8">ZL_2023a</strain>
    </source>
</reference>
<name>A0AAW0XTQ2_CHEQU</name>
<dbReference type="InterPro" id="IPR000322">
    <property type="entry name" value="Glyco_hydro_31_TIM"/>
</dbReference>
<dbReference type="InterPro" id="IPR030458">
    <property type="entry name" value="Glyco_hydro_31_AS"/>
</dbReference>
<dbReference type="EMBL" id="JARKIK010000013">
    <property type="protein sequence ID" value="KAK8747913.1"/>
    <property type="molecule type" value="Genomic_DNA"/>
</dbReference>
<feature type="domain" description="Glycoside hydrolase family 31 TIM barrel" evidence="6">
    <location>
        <begin position="44"/>
        <end position="425"/>
    </location>
</feature>
<dbReference type="FunFam" id="2.60.40.1180:FF:000001">
    <property type="entry name" value="Maltase-glucoamylase, intestinal"/>
    <property type="match status" value="1"/>
</dbReference>
<dbReference type="PANTHER" id="PTHR22762">
    <property type="entry name" value="ALPHA-GLUCOSIDASE"/>
    <property type="match status" value="1"/>
</dbReference>
<dbReference type="Pfam" id="PF21365">
    <property type="entry name" value="Glyco_hydro_31_3rd"/>
    <property type="match status" value="2"/>
</dbReference>